<dbReference type="Proteomes" id="UP001516662">
    <property type="component" value="Unassembled WGS sequence"/>
</dbReference>
<evidence type="ECO:0000313" key="1">
    <source>
        <dbReference type="EMBL" id="MBE4907518.1"/>
    </source>
</evidence>
<reference evidence="1 2" key="1">
    <citation type="submission" date="2020-10" db="EMBL/GenBank/DDBJ databases">
        <title>Bacillus sp. HD4P25, an endophyte from a halophyte.</title>
        <authorList>
            <person name="Sun J.-Q."/>
        </authorList>
    </citation>
    <scope>NUCLEOTIDE SEQUENCE [LARGE SCALE GENOMIC DNA]</scope>
    <source>
        <strain evidence="1 2">YIM 93174</strain>
    </source>
</reference>
<dbReference type="InterPro" id="IPR036638">
    <property type="entry name" value="HLH_DNA-bd_sf"/>
</dbReference>
<keyword evidence="2" id="KW-1185">Reference proteome</keyword>
<dbReference type="Gene3D" id="4.10.280.10">
    <property type="entry name" value="Helix-loop-helix DNA-binding domain"/>
    <property type="match status" value="1"/>
</dbReference>
<gene>
    <name evidence="1" type="ORF">IMZ08_05500</name>
</gene>
<evidence type="ECO:0000313" key="2">
    <source>
        <dbReference type="Proteomes" id="UP001516662"/>
    </source>
</evidence>
<proteinExistence type="predicted"/>
<name>A0ABR9QG99_9BACI</name>
<dbReference type="InterPro" id="IPR018540">
    <property type="entry name" value="Spo0E-like"/>
</dbReference>
<organism evidence="1 2">
    <name type="scientific">Litchfieldia luteola</name>
    <dbReference type="NCBI Taxonomy" id="682179"/>
    <lineage>
        <taxon>Bacteria</taxon>
        <taxon>Bacillati</taxon>
        <taxon>Bacillota</taxon>
        <taxon>Bacilli</taxon>
        <taxon>Bacillales</taxon>
        <taxon>Bacillaceae</taxon>
        <taxon>Litchfieldia</taxon>
    </lineage>
</organism>
<accession>A0ABR9QG99</accession>
<protein>
    <submittedName>
        <fullName evidence="1">Spo0E family sporulation regulatory protein-aspartic acid phosphatase</fullName>
    </submittedName>
</protein>
<dbReference type="RefSeq" id="WP_193534998.1">
    <property type="nucleotide sequence ID" value="NZ_JADCLJ010000011.1"/>
</dbReference>
<dbReference type="Pfam" id="PF09388">
    <property type="entry name" value="SpoOE-like"/>
    <property type="match status" value="1"/>
</dbReference>
<dbReference type="EMBL" id="JADCLJ010000011">
    <property type="protein sequence ID" value="MBE4907518.1"/>
    <property type="molecule type" value="Genomic_DNA"/>
</dbReference>
<dbReference type="SUPFAM" id="SSF140500">
    <property type="entry name" value="BAS1536-like"/>
    <property type="match status" value="1"/>
</dbReference>
<sequence length="56" mass="6505">MKNSQILQNEYQIEKDKLTSLVRTNGLNCEETIKQSQRLDDLILTLQLSLKGENQK</sequence>
<dbReference type="InterPro" id="IPR037208">
    <property type="entry name" value="Spo0E-like_sf"/>
</dbReference>
<comment type="caution">
    <text evidence="1">The sequence shown here is derived from an EMBL/GenBank/DDBJ whole genome shotgun (WGS) entry which is preliminary data.</text>
</comment>